<keyword evidence="9" id="KW-0227">DNA damage</keyword>
<dbReference type="GO" id="GO:0003887">
    <property type="term" value="F:DNA-directed DNA polymerase activity"/>
    <property type="evidence" value="ECO:0007669"/>
    <property type="project" value="UniProtKB-KW"/>
</dbReference>
<dbReference type="SUPFAM" id="SSF89550">
    <property type="entry name" value="PHP domain-like"/>
    <property type="match status" value="1"/>
</dbReference>
<dbReference type="HAMAP" id="MF_01902">
    <property type="entry name" value="DNApol_error_prone"/>
    <property type="match status" value="1"/>
</dbReference>
<dbReference type="EC" id="2.7.7.7" evidence="3"/>
<evidence type="ECO:0000256" key="8">
    <source>
        <dbReference type="ARBA" id="ARBA00022705"/>
    </source>
</evidence>
<dbReference type="SMART" id="SM00481">
    <property type="entry name" value="POLIIIAc"/>
    <property type="match status" value="1"/>
</dbReference>
<dbReference type="InterPro" id="IPR004365">
    <property type="entry name" value="NA-bd_OB_tRNA"/>
</dbReference>
<dbReference type="Pfam" id="PF17657">
    <property type="entry name" value="DNA_pol3_finger"/>
    <property type="match status" value="1"/>
</dbReference>
<gene>
    <name evidence="13" type="primary">dnaE2</name>
    <name evidence="13" type="ORF">DN745_12870</name>
</gene>
<dbReference type="GO" id="GO:0005737">
    <property type="term" value="C:cytoplasm"/>
    <property type="evidence" value="ECO:0007669"/>
    <property type="project" value="UniProtKB-SubCell"/>
</dbReference>
<dbReference type="GO" id="GO:0006260">
    <property type="term" value="P:DNA replication"/>
    <property type="evidence" value="ECO:0007669"/>
    <property type="project" value="UniProtKB-KW"/>
</dbReference>
<reference evidence="13 14" key="1">
    <citation type="submission" date="2018-06" db="EMBL/GenBank/DDBJ databases">
        <title>Lujinxingia sediminis gen. nov. sp. nov., a new facultative anaerobic member of the class Deltaproteobacteria, and proposal of Lujinxingaceae fam. nov.</title>
        <authorList>
            <person name="Guo L.-Y."/>
            <person name="Li C.-M."/>
            <person name="Wang S."/>
            <person name="Du Z.-J."/>
        </authorList>
    </citation>
    <scope>NUCLEOTIDE SEQUENCE [LARGE SCALE GENOMIC DNA]</scope>
    <source>
        <strain evidence="13 14">FA350</strain>
    </source>
</reference>
<organism evidence="13 14">
    <name type="scientific">Bradymonas sediminis</name>
    <dbReference type="NCBI Taxonomy" id="1548548"/>
    <lineage>
        <taxon>Bacteria</taxon>
        <taxon>Deltaproteobacteria</taxon>
        <taxon>Bradymonadales</taxon>
        <taxon>Bradymonadaceae</taxon>
        <taxon>Bradymonas</taxon>
    </lineage>
</organism>
<keyword evidence="6 13" id="KW-0808">Transferase</keyword>
<dbReference type="Pfam" id="PF02811">
    <property type="entry name" value="PHP"/>
    <property type="match status" value="1"/>
</dbReference>
<keyword evidence="8" id="KW-0235">DNA replication</keyword>
<dbReference type="KEGG" id="bsed:DN745_12870"/>
<dbReference type="InterPro" id="IPR011708">
    <property type="entry name" value="DNA_pol3_alpha_NTPase_dom"/>
</dbReference>
<evidence type="ECO:0000256" key="6">
    <source>
        <dbReference type="ARBA" id="ARBA00022679"/>
    </source>
</evidence>
<dbReference type="InterPro" id="IPR004013">
    <property type="entry name" value="PHP_dom"/>
</dbReference>
<dbReference type="InterPro" id="IPR029460">
    <property type="entry name" value="DNAPol_HHH"/>
</dbReference>
<dbReference type="Pfam" id="PF14579">
    <property type="entry name" value="HHH_6"/>
    <property type="match status" value="1"/>
</dbReference>
<evidence type="ECO:0000256" key="1">
    <source>
        <dbReference type="ARBA" id="ARBA00004496"/>
    </source>
</evidence>
<dbReference type="NCBIfam" id="TIGR00594">
    <property type="entry name" value="polc"/>
    <property type="match status" value="1"/>
</dbReference>
<evidence type="ECO:0000256" key="4">
    <source>
        <dbReference type="ARBA" id="ARBA00017273"/>
    </source>
</evidence>
<dbReference type="InterPro" id="IPR040982">
    <property type="entry name" value="DNA_pol3_finger"/>
</dbReference>
<evidence type="ECO:0000256" key="12">
    <source>
        <dbReference type="ARBA" id="ARBA00049244"/>
    </source>
</evidence>
<dbReference type="Pfam" id="PF01336">
    <property type="entry name" value="tRNA_anti-codon"/>
    <property type="match status" value="1"/>
</dbReference>
<dbReference type="InterPro" id="IPR003141">
    <property type="entry name" value="Pol/His_phosphatase_N"/>
</dbReference>
<protein>
    <recommendedName>
        <fullName evidence="4">Error-prone DNA polymerase</fullName>
        <ecNumber evidence="3">2.7.7.7</ecNumber>
    </recommendedName>
</protein>
<keyword evidence="7 13" id="KW-0548">Nucleotidyltransferase</keyword>
<keyword evidence="14" id="KW-1185">Reference proteome</keyword>
<evidence type="ECO:0000256" key="10">
    <source>
        <dbReference type="ARBA" id="ARBA00022932"/>
    </source>
</evidence>
<dbReference type="Proteomes" id="UP000249799">
    <property type="component" value="Chromosome"/>
</dbReference>
<dbReference type="GO" id="GO:0003676">
    <property type="term" value="F:nucleic acid binding"/>
    <property type="evidence" value="ECO:0007669"/>
    <property type="project" value="InterPro"/>
</dbReference>
<dbReference type="OrthoDB" id="9803237at2"/>
<dbReference type="PANTHER" id="PTHR32294">
    <property type="entry name" value="DNA POLYMERASE III SUBUNIT ALPHA"/>
    <property type="match status" value="1"/>
</dbReference>
<keyword evidence="11" id="KW-0234">DNA repair</keyword>
<dbReference type="InterPro" id="IPR016195">
    <property type="entry name" value="Pol/histidinol_Pase-like"/>
</dbReference>
<dbReference type="InterPro" id="IPR004805">
    <property type="entry name" value="DnaE2/DnaE/PolC"/>
</dbReference>
<comment type="catalytic activity">
    <reaction evidence="12">
        <text>DNA(n) + a 2'-deoxyribonucleoside 5'-triphosphate = DNA(n+1) + diphosphate</text>
        <dbReference type="Rhea" id="RHEA:22508"/>
        <dbReference type="Rhea" id="RHEA-COMP:17339"/>
        <dbReference type="Rhea" id="RHEA-COMP:17340"/>
        <dbReference type="ChEBI" id="CHEBI:33019"/>
        <dbReference type="ChEBI" id="CHEBI:61560"/>
        <dbReference type="ChEBI" id="CHEBI:173112"/>
        <dbReference type="EC" id="2.7.7.7"/>
    </reaction>
</comment>
<dbReference type="Pfam" id="PF07733">
    <property type="entry name" value="DNA_pol3_alpha"/>
    <property type="match status" value="1"/>
</dbReference>
<comment type="subcellular location">
    <subcellularLocation>
        <location evidence="1">Cytoplasm</location>
    </subcellularLocation>
</comment>
<evidence type="ECO:0000256" key="9">
    <source>
        <dbReference type="ARBA" id="ARBA00022763"/>
    </source>
</evidence>
<accession>A0A2Z4FN84</accession>
<dbReference type="AlphaFoldDB" id="A0A2Z4FN84"/>
<keyword evidence="10" id="KW-0239">DNA-directed DNA polymerase</keyword>
<keyword evidence="5" id="KW-0963">Cytoplasm</keyword>
<dbReference type="CDD" id="cd04485">
    <property type="entry name" value="DnaE_OBF"/>
    <property type="match status" value="1"/>
</dbReference>
<dbReference type="GO" id="GO:0008408">
    <property type="term" value="F:3'-5' exonuclease activity"/>
    <property type="evidence" value="ECO:0007669"/>
    <property type="project" value="InterPro"/>
</dbReference>
<dbReference type="GO" id="GO:0006281">
    <property type="term" value="P:DNA repair"/>
    <property type="evidence" value="ECO:0007669"/>
    <property type="project" value="UniProtKB-KW"/>
</dbReference>
<evidence type="ECO:0000256" key="3">
    <source>
        <dbReference type="ARBA" id="ARBA00012417"/>
    </source>
</evidence>
<dbReference type="CDD" id="cd07434">
    <property type="entry name" value="PHP_PolIIIA_DnaE2"/>
    <property type="match status" value="1"/>
</dbReference>
<evidence type="ECO:0000256" key="7">
    <source>
        <dbReference type="ARBA" id="ARBA00022695"/>
    </source>
</evidence>
<dbReference type="Gene3D" id="3.20.20.140">
    <property type="entry name" value="Metal-dependent hydrolases"/>
    <property type="match status" value="1"/>
</dbReference>
<evidence type="ECO:0000256" key="11">
    <source>
        <dbReference type="ARBA" id="ARBA00023204"/>
    </source>
</evidence>
<evidence type="ECO:0000256" key="2">
    <source>
        <dbReference type="ARBA" id="ARBA00007391"/>
    </source>
</evidence>
<dbReference type="RefSeq" id="WP_111335413.1">
    <property type="nucleotide sequence ID" value="NZ_CP030032.1"/>
</dbReference>
<comment type="similarity">
    <text evidence="2">Belongs to the DNA polymerase type-C family. DnaE2 subfamily.</text>
</comment>
<dbReference type="NCBIfam" id="NF004225">
    <property type="entry name" value="PRK05672.1"/>
    <property type="match status" value="1"/>
</dbReference>
<dbReference type="EMBL" id="CP030032">
    <property type="protein sequence ID" value="AWV90176.1"/>
    <property type="molecule type" value="Genomic_DNA"/>
</dbReference>
<sequence length="1069" mass="120592">MRNPGYAALWCKSNYSFLEGASHPEELIDRAIELGVEAIAVTDRDGVYGVVRAYSHARDKNIHLIYGAELTLEDQSTLILLAQTREGYRKLCQLITLGQARCPKGESQVTLAEVCAHATDLIALWGGEQSTLMRPIPEHDFDVIAKALKRAFGDRLYAMVVRHHHENQVADEARLLERAARFELPICAAIETLYHRQRRRRLQDILTCIRYNTTLERAGTLLKPNHQHALISPEDFAQRFADLPEAIANTRRIARRCTFCASQIKYAYPTGGLPEGVTSDAQLRRLSEEGAQRRYQGKIPQDVRAQLERELGIIKKLGYAGYFLSMAEIIEFCRDNEILCQGRGSAANSVVCYCLGITAIDPVRMNLLFERFMSEERAEPPDIDLDISHKRREEVIQHVYELYGREHAAILANVVRFRARSAVRSVGEVLGLDAGALEQLAKTTGRSHGPGPEDLAAAGLDPQNMEVQWLLELVEEMLDFPRHLSIHPGGFLLGAEPVHEMVPIEPATMEARTVVQWDKYDVETLGLFKLDLLGLGALTHLDKAFRLMREHRGVELSMAELPVDDPATYAMLQKADSIGVFQVESRAQMAMLPRLRPRVFYDLVIQISLVRPGPISGGMVHPYLRRRSGVEPVEYPHPSLKPVLEKTLGVPLFQEQVMKLAVIAAGYTPGEADQLRRDMGAWRSEGRLEKHREKLISRMIQRGIAREYAQRVFEQIRGFGEYGFPESHAASFALITYATAYLKCHYPVEFTCALLNSQPMGFYSSATIIEDAKRHGVRFEPLDICESVWDCAMEPIVADSSIPRAPRALRDMPGQRGAKFSIRMGFRYLKGMREDAWPAIERARSGIVGNSMRDFERLLQRLAGSLDAQTLRQLAKADAFHRFGISQRDALWRVRGLRRETLPLFPEGTSSAEVAANKTAAIAEPKFAALDKNDAIAWDYRTTFHSLRGHPMQAVRPELKRRNYPDAAELKEYPNGRSTHFVAMVICRQRPSTASGVLFMTLEDETGLANVIVWPKVYEAYRVIARTEAFLGISGQVQQQEGVCHLVAERLWVPQIELRQPASRSRDFR</sequence>
<dbReference type="InterPro" id="IPR023073">
    <property type="entry name" value="DnaE2"/>
</dbReference>
<name>A0A2Z4FN84_9DELT</name>
<evidence type="ECO:0000313" key="14">
    <source>
        <dbReference type="Proteomes" id="UP000249799"/>
    </source>
</evidence>
<proteinExistence type="inferred from homology"/>
<evidence type="ECO:0000256" key="5">
    <source>
        <dbReference type="ARBA" id="ARBA00022490"/>
    </source>
</evidence>
<evidence type="ECO:0000313" key="13">
    <source>
        <dbReference type="EMBL" id="AWV90176.1"/>
    </source>
</evidence>
<dbReference type="PANTHER" id="PTHR32294:SF4">
    <property type="entry name" value="ERROR-PRONE DNA POLYMERASE"/>
    <property type="match status" value="1"/>
</dbReference>